<dbReference type="GO" id="GO:0003735">
    <property type="term" value="F:structural constituent of ribosome"/>
    <property type="evidence" value="ECO:0007669"/>
    <property type="project" value="InterPro"/>
</dbReference>
<dbReference type="InterPro" id="IPR036769">
    <property type="entry name" value="Ribosomal_uL11_C_sf"/>
</dbReference>
<organism evidence="8 9">
    <name type="scientific">Botryosphaeria dothidea</name>
    <dbReference type="NCBI Taxonomy" id="55169"/>
    <lineage>
        <taxon>Eukaryota</taxon>
        <taxon>Fungi</taxon>
        <taxon>Dikarya</taxon>
        <taxon>Ascomycota</taxon>
        <taxon>Pezizomycotina</taxon>
        <taxon>Dothideomycetes</taxon>
        <taxon>Dothideomycetes incertae sedis</taxon>
        <taxon>Botryosphaeriales</taxon>
        <taxon>Botryosphaeriaceae</taxon>
        <taxon>Botryosphaeria</taxon>
    </lineage>
</organism>
<dbReference type="PANTHER" id="PTHR11661:SF1">
    <property type="entry name" value="LARGE RIBOSOMAL SUBUNIT PROTEIN UL11M"/>
    <property type="match status" value="1"/>
</dbReference>
<keyword evidence="9" id="KW-1185">Reference proteome</keyword>
<dbReference type="Gene3D" id="3.30.1550.10">
    <property type="entry name" value="Ribosomal protein L11/L12, N-terminal domain"/>
    <property type="match status" value="1"/>
</dbReference>
<gene>
    <name evidence="8" type="ORF">GTA08_BOTSDO10852</name>
</gene>
<comment type="caution">
    <text evidence="8">The sequence shown here is derived from an EMBL/GenBank/DDBJ whole genome shotgun (WGS) entry which is preliminary data.</text>
</comment>
<protein>
    <submittedName>
        <fullName evidence="8">Mitochondrial 54s ribosomal protein 19 protein</fullName>
    </submittedName>
</protein>
<feature type="domain" description="Large ribosomal subunit protein uL11 C-terminal" evidence="6">
    <location>
        <begin position="127"/>
        <end position="178"/>
    </location>
</feature>
<feature type="region of interest" description="Disordered" evidence="5">
    <location>
        <begin position="93"/>
        <end position="127"/>
    </location>
</feature>
<dbReference type="Pfam" id="PF03946">
    <property type="entry name" value="Ribosomal_L11_N"/>
    <property type="match status" value="1"/>
</dbReference>
<evidence type="ECO:0000259" key="6">
    <source>
        <dbReference type="Pfam" id="PF00298"/>
    </source>
</evidence>
<dbReference type="InterPro" id="IPR006519">
    <property type="entry name" value="Ribosomal_uL11_bac-typ"/>
</dbReference>
<evidence type="ECO:0000256" key="5">
    <source>
        <dbReference type="SAM" id="MobiDB-lite"/>
    </source>
</evidence>
<feature type="compositionally biased region" description="Low complexity" evidence="5">
    <location>
        <begin position="112"/>
        <end position="121"/>
    </location>
</feature>
<feature type="domain" description="Large ribosomal subunit protein uL11 N-terminal" evidence="7">
    <location>
        <begin position="12"/>
        <end position="70"/>
    </location>
</feature>
<dbReference type="InterPro" id="IPR020783">
    <property type="entry name" value="Ribosomal_uL11_C"/>
</dbReference>
<name>A0A8H4IKN5_9PEZI</name>
<dbReference type="GO" id="GO:0006412">
    <property type="term" value="P:translation"/>
    <property type="evidence" value="ECO:0007669"/>
    <property type="project" value="InterPro"/>
</dbReference>
<dbReference type="InterPro" id="IPR020784">
    <property type="entry name" value="Ribosomal_uL11_N"/>
</dbReference>
<dbReference type="AlphaFoldDB" id="A0A8H4IKN5"/>
<dbReference type="Proteomes" id="UP000572817">
    <property type="component" value="Unassembled WGS sequence"/>
</dbReference>
<dbReference type="SUPFAM" id="SSF46906">
    <property type="entry name" value="Ribosomal protein L11, C-terminal domain"/>
    <property type="match status" value="1"/>
</dbReference>
<dbReference type="PANTHER" id="PTHR11661">
    <property type="entry name" value="60S RIBOSOMAL PROTEIN L12"/>
    <property type="match status" value="1"/>
</dbReference>
<dbReference type="GO" id="GO:0005762">
    <property type="term" value="C:mitochondrial large ribosomal subunit"/>
    <property type="evidence" value="ECO:0007669"/>
    <property type="project" value="TreeGrafter"/>
</dbReference>
<sequence>MAKKAIQKDQIVKLIVGAGQASPSPPVGPALGSKGVKSMDFCKEFNARTAHYNPGTPIPARVTVRPDRSFHFELRTPPTSTLLLAAAGVKPSKGNKVRGAGNVPGPRNNAEGASGKAGSGKNVEVRGNSATGTVGTVSLKHVYEIAKIKQSEGRLQGVALEGLVKSVVAQAGSIGVVIVP</sequence>
<evidence type="ECO:0000256" key="3">
    <source>
        <dbReference type="ARBA" id="ARBA00023274"/>
    </source>
</evidence>
<comment type="similarity">
    <text evidence="1 4">Belongs to the universal ribosomal protein uL11 family.</text>
</comment>
<dbReference type="InterPro" id="IPR000911">
    <property type="entry name" value="Ribosomal_uL11"/>
</dbReference>
<dbReference type="SMART" id="SM00649">
    <property type="entry name" value="RL11"/>
    <property type="match status" value="1"/>
</dbReference>
<dbReference type="InterPro" id="IPR036796">
    <property type="entry name" value="Ribosomal_uL11_N_sf"/>
</dbReference>
<dbReference type="FunFam" id="3.30.1550.10:FF:000004">
    <property type="entry name" value="Mitochondrial 54S ribosomal protein YmL19"/>
    <property type="match status" value="1"/>
</dbReference>
<reference evidence="8" key="1">
    <citation type="submission" date="2020-04" db="EMBL/GenBank/DDBJ databases">
        <title>Genome Assembly and Annotation of Botryosphaeria dothidea sdau 11-99, a Latent Pathogen of Apple Fruit Ring Rot in China.</title>
        <authorList>
            <person name="Yu C."/>
            <person name="Diao Y."/>
            <person name="Lu Q."/>
            <person name="Zhao J."/>
            <person name="Cui S."/>
            <person name="Peng C."/>
            <person name="He B."/>
            <person name="Liu H."/>
        </authorList>
    </citation>
    <scope>NUCLEOTIDE SEQUENCE [LARGE SCALE GENOMIC DNA]</scope>
    <source>
        <strain evidence="8">Sdau11-99</strain>
    </source>
</reference>
<evidence type="ECO:0000313" key="9">
    <source>
        <dbReference type="Proteomes" id="UP000572817"/>
    </source>
</evidence>
<keyword evidence="2 4" id="KW-0689">Ribosomal protein</keyword>
<evidence type="ECO:0000259" key="7">
    <source>
        <dbReference type="Pfam" id="PF03946"/>
    </source>
</evidence>
<dbReference type="CDD" id="cd00349">
    <property type="entry name" value="Ribosomal_L11"/>
    <property type="match status" value="1"/>
</dbReference>
<evidence type="ECO:0000256" key="4">
    <source>
        <dbReference type="RuleBase" id="RU003978"/>
    </source>
</evidence>
<dbReference type="EMBL" id="WWBZ02000082">
    <property type="protein sequence ID" value="KAF4300933.1"/>
    <property type="molecule type" value="Genomic_DNA"/>
</dbReference>
<evidence type="ECO:0000313" key="8">
    <source>
        <dbReference type="EMBL" id="KAF4300933.1"/>
    </source>
</evidence>
<evidence type="ECO:0000256" key="2">
    <source>
        <dbReference type="ARBA" id="ARBA00022980"/>
    </source>
</evidence>
<accession>A0A8H4IKN5</accession>
<dbReference type="NCBIfam" id="TIGR01632">
    <property type="entry name" value="L11_bact"/>
    <property type="match status" value="1"/>
</dbReference>
<dbReference type="SUPFAM" id="SSF54747">
    <property type="entry name" value="Ribosomal L11/L12e N-terminal domain"/>
    <property type="match status" value="1"/>
</dbReference>
<dbReference type="HAMAP" id="MF_00736">
    <property type="entry name" value="Ribosomal_uL11"/>
    <property type="match status" value="1"/>
</dbReference>
<keyword evidence="3 4" id="KW-0687">Ribonucleoprotein</keyword>
<evidence type="ECO:0000256" key="1">
    <source>
        <dbReference type="ARBA" id="ARBA00010537"/>
    </source>
</evidence>
<dbReference type="GO" id="GO:0070180">
    <property type="term" value="F:large ribosomal subunit rRNA binding"/>
    <property type="evidence" value="ECO:0007669"/>
    <property type="project" value="TreeGrafter"/>
</dbReference>
<dbReference type="Gene3D" id="1.10.10.250">
    <property type="entry name" value="Ribosomal protein L11, C-terminal domain"/>
    <property type="match status" value="1"/>
</dbReference>
<dbReference type="Pfam" id="PF00298">
    <property type="entry name" value="Ribosomal_L11"/>
    <property type="match status" value="1"/>
</dbReference>
<dbReference type="OrthoDB" id="1091498at2759"/>
<proteinExistence type="inferred from homology"/>